<name>A0A7M1RS99_9CAUD</name>
<accession>A0A7M1RS99</accession>
<sequence>MRLNHPGIYRIVGENFELLANIIGEVPCMRITSALLVNDLVQKGEFTILPEESIEIQSVLANPDKFVFLEYEYSEICSLPSYRQSIHGTKMPAITDEQLKTFTNKYLENIGIYGRGVAATKAYILETTGWSLAQINVVLMKIAKRVKQQYVNLLFDKSYIYHLGS</sequence>
<dbReference type="RefSeq" id="YP_010112243.1">
    <property type="nucleotide sequence ID" value="NC_055889.1"/>
</dbReference>
<proteinExistence type="predicted"/>
<evidence type="ECO:0000313" key="2">
    <source>
        <dbReference type="Proteomes" id="UP000593713"/>
    </source>
</evidence>
<reference evidence="1 2" key="1">
    <citation type="submission" date="2020-07" db="EMBL/GenBank/DDBJ databases">
        <title>Taxonomic proposal: Crassvirales, a new order of highly abundant and diverse bacterial viruses.</title>
        <authorList>
            <person name="Shkoporov A.N."/>
            <person name="Stockdale S.R."/>
            <person name="Guerin E."/>
            <person name="Ross R.P."/>
            <person name="Hill C."/>
        </authorList>
    </citation>
    <scope>NUCLEOTIDE SEQUENCE [LARGE SCALE GENOMIC DNA]</scope>
</reference>
<dbReference type="EMBL" id="MT774396">
    <property type="protein sequence ID" value="QOR56791.1"/>
    <property type="molecule type" value="Genomic_DNA"/>
</dbReference>
<dbReference type="Proteomes" id="UP000593713">
    <property type="component" value="Segment"/>
</dbReference>
<dbReference type="GeneID" id="65130708"/>
<organism evidence="1 2">
    <name type="scientific">uncultured phage cr53_1</name>
    <dbReference type="NCBI Taxonomy" id="2772080"/>
    <lineage>
        <taxon>Viruses</taxon>
        <taxon>Duplodnaviria</taxon>
        <taxon>Heunggongvirae</taxon>
        <taxon>Uroviricota</taxon>
        <taxon>Caudoviricetes</taxon>
        <taxon>Crassvirales</taxon>
        <taxon>Suoliviridae</taxon>
        <taxon>Loutivirinae</taxon>
        <taxon>Blohavirus</taxon>
        <taxon>Blohavirus americanus</taxon>
    </lineage>
</organism>
<evidence type="ECO:0000313" key="1">
    <source>
        <dbReference type="EMBL" id="QOR56791.1"/>
    </source>
</evidence>
<keyword evidence="2" id="KW-1185">Reference proteome</keyword>
<dbReference type="KEGG" id="vg:65130708"/>
<protein>
    <submittedName>
        <fullName evidence="1">Uncharacterized protein</fullName>
    </submittedName>
</protein>